<keyword evidence="3" id="KW-1185">Reference proteome</keyword>
<proteinExistence type="predicted"/>
<evidence type="ECO:0000313" key="2">
    <source>
        <dbReference type="Ensembl" id="ENSKMAP00000013733.1"/>
    </source>
</evidence>
<dbReference type="SMART" id="SM00409">
    <property type="entry name" value="IG"/>
    <property type="match status" value="2"/>
</dbReference>
<dbReference type="Gene3D" id="2.60.40.10">
    <property type="entry name" value="Immunoglobulins"/>
    <property type="match status" value="2"/>
</dbReference>
<evidence type="ECO:0000259" key="1">
    <source>
        <dbReference type="PROSITE" id="PS50835"/>
    </source>
</evidence>
<dbReference type="GeneTree" id="ENSGT00940000176060"/>
<dbReference type="InterPro" id="IPR036179">
    <property type="entry name" value="Ig-like_dom_sf"/>
</dbReference>
<dbReference type="InterPro" id="IPR007110">
    <property type="entry name" value="Ig-like_dom"/>
</dbReference>
<dbReference type="InterPro" id="IPR013783">
    <property type="entry name" value="Ig-like_fold"/>
</dbReference>
<dbReference type="PROSITE" id="PS50835">
    <property type="entry name" value="IG_LIKE"/>
    <property type="match status" value="1"/>
</dbReference>
<dbReference type="Pfam" id="PF13895">
    <property type="entry name" value="Ig_2"/>
    <property type="match status" value="1"/>
</dbReference>
<dbReference type="PANTHER" id="PTHR46013:SF4">
    <property type="entry name" value="B-CELL RECEPTOR CD22-RELATED"/>
    <property type="match status" value="1"/>
</dbReference>
<evidence type="ECO:0000313" key="3">
    <source>
        <dbReference type="Proteomes" id="UP000264800"/>
    </source>
</evidence>
<feature type="domain" description="Ig-like" evidence="1">
    <location>
        <begin position="139"/>
        <end position="215"/>
    </location>
</feature>
<name>A0A3Q3AB48_KRYMA</name>
<reference evidence="2" key="1">
    <citation type="submission" date="2025-08" db="UniProtKB">
        <authorList>
            <consortium name="Ensembl"/>
        </authorList>
    </citation>
    <scope>IDENTIFICATION</scope>
</reference>
<protein>
    <recommendedName>
        <fullName evidence="1">Ig-like domain-containing protein</fullName>
    </recommendedName>
</protein>
<dbReference type="OMA" id="CMATNKY"/>
<dbReference type="Proteomes" id="UP000264800">
    <property type="component" value="Unplaced"/>
</dbReference>
<dbReference type="InterPro" id="IPR003599">
    <property type="entry name" value="Ig_sub"/>
</dbReference>
<accession>A0A3Q3AB48</accession>
<dbReference type="Ensembl" id="ENSKMAT00000013941.1">
    <property type="protein sequence ID" value="ENSKMAP00000013733.1"/>
    <property type="gene ID" value="ENSKMAG00000010308.1"/>
</dbReference>
<dbReference type="InterPro" id="IPR003598">
    <property type="entry name" value="Ig_sub2"/>
</dbReference>
<dbReference type="AlphaFoldDB" id="A0A3Q3AB48"/>
<reference evidence="2" key="2">
    <citation type="submission" date="2025-09" db="UniProtKB">
        <authorList>
            <consortium name="Ensembl"/>
        </authorList>
    </citation>
    <scope>IDENTIFICATION</scope>
</reference>
<dbReference type="SUPFAM" id="SSF48726">
    <property type="entry name" value="Immunoglobulin"/>
    <property type="match status" value="2"/>
</dbReference>
<dbReference type="PANTHER" id="PTHR46013">
    <property type="entry name" value="VASCULAR CELL ADHESION MOLECULE 1"/>
    <property type="match status" value="1"/>
</dbReference>
<organism evidence="2 3">
    <name type="scientific">Kryptolebias marmoratus</name>
    <name type="common">Mangrove killifish</name>
    <name type="synonym">Rivulus marmoratus</name>
    <dbReference type="NCBI Taxonomy" id="37003"/>
    <lineage>
        <taxon>Eukaryota</taxon>
        <taxon>Metazoa</taxon>
        <taxon>Chordata</taxon>
        <taxon>Craniata</taxon>
        <taxon>Vertebrata</taxon>
        <taxon>Euteleostomi</taxon>
        <taxon>Actinopterygii</taxon>
        <taxon>Neopterygii</taxon>
        <taxon>Teleostei</taxon>
        <taxon>Neoteleostei</taxon>
        <taxon>Acanthomorphata</taxon>
        <taxon>Ovalentaria</taxon>
        <taxon>Atherinomorphae</taxon>
        <taxon>Cyprinodontiformes</taxon>
        <taxon>Rivulidae</taxon>
        <taxon>Kryptolebias</taxon>
    </lineage>
</organism>
<dbReference type="SMART" id="SM00408">
    <property type="entry name" value="IGc2"/>
    <property type="match status" value="1"/>
</dbReference>
<dbReference type="Pfam" id="PF07686">
    <property type="entry name" value="V-set"/>
    <property type="match status" value="1"/>
</dbReference>
<sequence length="220" mass="24890">MSSFDMFVLRRDLRWMFPLLFLGGVLSNMCKVKFEQQHICAVRGSSVVILCSFYNSDRKTLNRFSWGHVKPNQTKARLISGSKFRKVVEQFEFVGDGDQNCSLKIQQVEPKYAGKYFLRVANSKTRCINRSLMLIVVDLKILLFSSNEDGTIKEGDSVTLSCTNSCDGDNPSSVFTWFKNGEPINEGKVLDFRNISFANSGNYSCSLKTQRGTTSGIRRV</sequence>
<dbReference type="InterPro" id="IPR013106">
    <property type="entry name" value="Ig_V-set"/>
</dbReference>